<dbReference type="SUPFAM" id="SSF54197">
    <property type="entry name" value="HIT-like"/>
    <property type="match status" value="1"/>
</dbReference>
<feature type="domain" description="Cwf19-like protein C-terminal" evidence="3">
    <location>
        <begin position="588"/>
        <end position="681"/>
    </location>
</feature>
<evidence type="ECO:0000259" key="3">
    <source>
        <dbReference type="Pfam" id="PF04676"/>
    </source>
</evidence>
<feature type="compositionally biased region" description="Basic and acidic residues" evidence="2">
    <location>
        <begin position="90"/>
        <end position="112"/>
    </location>
</feature>
<evidence type="ECO:0000259" key="4">
    <source>
        <dbReference type="Pfam" id="PF04677"/>
    </source>
</evidence>
<proteinExistence type="inferred from homology"/>
<evidence type="ECO:0000256" key="1">
    <source>
        <dbReference type="ARBA" id="ARBA00006795"/>
    </source>
</evidence>
<reference evidence="5 6" key="1">
    <citation type="submission" date="2014-07" db="EMBL/GenBank/DDBJ databases">
        <title>Genomic and transcriptomic analysis on Apis cerana provide comprehensive insights into honey bee biology.</title>
        <authorList>
            <person name="Diao Q."/>
            <person name="Sun L."/>
            <person name="Zheng H."/>
            <person name="Zheng H."/>
            <person name="Xu S."/>
            <person name="Wang S."/>
            <person name="Zeng Z."/>
            <person name="Hu F."/>
            <person name="Su S."/>
            <person name="Wu J."/>
        </authorList>
    </citation>
    <scope>NUCLEOTIDE SEQUENCE [LARGE SCALE GENOMIC DNA]</scope>
    <source>
        <tissue evidence="5">Pupae without intestine</tissue>
    </source>
</reference>
<dbReference type="Pfam" id="PF04677">
    <property type="entry name" value="CwfJ_C_1"/>
    <property type="match status" value="1"/>
</dbReference>
<dbReference type="GO" id="GO:0000398">
    <property type="term" value="P:mRNA splicing, via spliceosome"/>
    <property type="evidence" value="ECO:0007669"/>
    <property type="project" value="TreeGrafter"/>
</dbReference>
<dbReference type="GO" id="GO:0071014">
    <property type="term" value="C:post-mRNA release spliceosomal complex"/>
    <property type="evidence" value="ECO:0007669"/>
    <property type="project" value="TreeGrafter"/>
</dbReference>
<accession>A0A2A3ER47</accession>
<dbReference type="OrthoDB" id="2113965at2759"/>
<comment type="similarity">
    <text evidence="1">Belongs to the CWF19 family.</text>
</comment>
<dbReference type="PANTHER" id="PTHR12072:SF5">
    <property type="entry name" value="CWF19-LIKE PROTEIN 2"/>
    <property type="match status" value="1"/>
</dbReference>
<evidence type="ECO:0000313" key="6">
    <source>
        <dbReference type="Proteomes" id="UP000242457"/>
    </source>
</evidence>
<dbReference type="PANTHER" id="PTHR12072">
    <property type="entry name" value="CWF19, CELL CYCLE CONTROL PROTEIN"/>
    <property type="match status" value="1"/>
</dbReference>
<protein>
    <submittedName>
        <fullName evidence="5">CWF19 protein</fullName>
    </submittedName>
</protein>
<organism evidence="5 6">
    <name type="scientific">Apis cerana cerana</name>
    <name type="common">Oriental honeybee</name>
    <dbReference type="NCBI Taxonomy" id="94128"/>
    <lineage>
        <taxon>Eukaryota</taxon>
        <taxon>Metazoa</taxon>
        <taxon>Ecdysozoa</taxon>
        <taxon>Arthropoda</taxon>
        <taxon>Hexapoda</taxon>
        <taxon>Insecta</taxon>
        <taxon>Pterygota</taxon>
        <taxon>Neoptera</taxon>
        <taxon>Endopterygota</taxon>
        <taxon>Hymenoptera</taxon>
        <taxon>Apocrita</taxon>
        <taxon>Aculeata</taxon>
        <taxon>Apoidea</taxon>
        <taxon>Anthophila</taxon>
        <taxon>Apidae</taxon>
        <taxon>Apis</taxon>
    </lineage>
</organism>
<dbReference type="AlphaFoldDB" id="A0A2A3ER47"/>
<keyword evidence="6" id="KW-1185">Reference proteome</keyword>
<feature type="domain" description="Cwf19-like C-terminal" evidence="4">
    <location>
        <begin position="456"/>
        <end position="579"/>
    </location>
</feature>
<evidence type="ECO:0000313" key="5">
    <source>
        <dbReference type="EMBL" id="PBC34208.1"/>
    </source>
</evidence>
<dbReference type="STRING" id="94128.A0A2A3ER47"/>
<name>A0A2A3ER47_APICC</name>
<dbReference type="EMBL" id="KZ288192">
    <property type="protein sequence ID" value="PBC34208.1"/>
    <property type="molecule type" value="Genomic_DNA"/>
</dbReference>
<dbReference type="Pfam" id="PF04676">
    <property type="entry name" value="CwfJ_C_2"/>
    <property type="match status" value="1"/>
</dbReference>
<gene>
    <name evidence="5" type="ORF">APICC_02821</name>
</gene>
<dbReference type="InterPro" id="IPR006768">
    <property type="entry name" value="Cwf19-like_C_dom-1"/>
</dbReference>
<feature type="region of interest" description="Disordered" evidence="2">
    <location>
        <begin position="90"/>
        <end position="114"/>
    </location>
</feature>
<dbReference type="InterPro" id="IPR036265">
    <property type="entry name" value="HIT-like_sf"/>
</dbReference>
<dbReference type="InterPro" id="IPR006767">
    <property type="entry name" value="Cwf19-like_C_dom-2"/>
</dbReference>
<feature type="compositionally biased region" description="Basic residues" evidence="2">
    <location>
        <begin position="1"/>
        <end position="28"/>
    </location>
</feature>
<dbReference type="Proteomes" id="UP000242457">
    <property type="component" value="Unassembled WGS sequence"/>
</dbReference>
<dbReference type="InterPro" id="IPR040194">
    <property type="entry name" value="Cwf19-like"/>
</dbReference>
<sequence>MKHKKYKNKSKYERKKSKKKEKRHKKKSKESDSNSSEEEQEWVEKPICEFSFNEQNVSITSKKEEFSKREDWMNIKGILPCVFSEKKKEFSNSDKNIDKSDMNKLNQNKKELNPYWKNGGNGLPEKNSTNPQPKIDINWLKKGLQRAKEQAETQNKNLKDIVAERWGPLEMIESMISESKKSPIKNTSKFENQYNNIEKCENRQFSNSIQNSNKNDQYKNDNITSKYENNQKQKYKIPINDDYFNHSNKINCFVERNLKCKISNNSEKEFNSNNFILKNDDDTNTCNDDTNIETKPLTEAEMNKLGAKIVKAEIMGNIKLADELKMQLQKAREIQNTQICNIEKIPDIILTQTDAKGIIRPLEPRIQSIESLQNMKRKNAETHVFGKKVRHYFDDDKYSLQKLFQKEKGRSTNEDDATFMKAACKGLDMDEIFEEHITYIKTDKKQNEKDRLIAIKEHEHLSKSLDNCHWCIDSKYMLKHMIIAMDSEICLSLPRYTSLTIGHCIITPLQHIACQLQLDENIWEKLKLFKRVLYKMFMDQNQYPVFYEIYKSSYKFSHMRLECVPIPKEIGELAPIYFKKALLECETEWSMNKKIINLEHKDIRQAIPNGLSYFMVEFETNKGYAHVIEDEHMFSKNFAEEIIGGMLDLKHNIWRKPKKENVDQQHEKVLKFSKIWKKYEYEIKNYN</sequence>
<feature type="region of interest" description="Disordered" evidence="2">
    <location>
        <begin position="1"/>
        <end position="43"/>
    </location>
</feature>
<evidence type="ECO:0000256" key="2">
    <source>
        <dbReference type="SAM" id="MobiDB-lite"/>
    </source>
</evidence>